<protein>
    <recommendedName>
        <fullName evidence="6">ARM repeat-containing protein</fullName>
    </recommendedName>
</protein>
<dbReference type="Proteomes" id="UP000053477">
    <property type="component" value="Unassembled WGS sequence"/>
</dbReference>
<dbReference type="STRING" id="27342.A0A0H2RTA5"/>
<feature type="domain" description="TTI1 N-terminal TPR" evidence="2">
    <location>
        <begin position="96"/>
        <end position="243"/>
    </location>
</feature>
<dbReference type="Pfam" id="PF24173">
    <property type="entry name" value="TPR_TTI1_N"/>
    <property type="match status" value="2"/>
</dbReference>
<evidence type="ECO:0000256" key="1">
    <source>
        <dbReference type="SAM" id="MobiDB-lite"/>
    </source>
</evidence>
<evidence type="ECO:0008006" key="6">
    <source>
        <dbReference type="Google" id="ProtNLM"/>
    </source>
</evidence>
<accession>A0A0H2RTA5</accession>
<reference evidence="4 5" key="1">
    <citation type="submission" date="2015-04" db="EMBL/GenBank/DDBJ databases">
        <title>Complete genome sequence of Schizopora paradoxa KUC8140, a cosmopolitan wood degrader in East Asia.</title>
        <authorList>
            <consortium name="DOE Joint Genome Institute"/>
            <person name="Min B."/>
            <person name="Park H."/>
            <person name="Jang Y."/>
            <person name="Kim J.-J."/>
            <person name="Kim K.H."/>
            <person name="Pangilinan J."/>
            <person name="Lipzen A."/>
            <person name="Riley R."/>
            <person name="Grigoriev I.V."/>
            <person name="Spatafora J.W."/>
            <person name="Choi I.-G."/>
        </authorList>
    </citation>
    <scope>NUCLEOTIDE SEQUENCE [LARGE SCALE GENOMIC DNA]</scope>
    <source>
        <strain evidence="4 5">KUC8140</strain>
    </source>
</reference>
<sequence>MSFTMASCAVNGVDDKFDIGSERMLAFSFLVPRREGPREAEGSERGTVPPSTDVDVRPSWSESLSFLRKLDMLSKLRIGRRGRRRTGPRRERRKGKLKPICVPLLQGAVLDSRSTPKVIASLQDLTKCLDDVYSSKIDLTPNTLGYVFFPLSSILRRNDSMNIPNRVLENIFIVLERLFRWWWWTCEDGVWEQVFILASSVVGTGGGKGKGKERDDETKDAASRLLLCLVQDRTRDGIYSLLTKSDPSFRSKAEPRFKAIRNVAHAPKFIAVVGQTLSSLLETATSSHLPLQLSSLEVIAILASDILPERILPTVLPGIVSTTTRIAVGEAAQNRLMNKGWVKGELVAAALRVLEVSVIRAIGDAACISAGLVKNVTTLEDLKELVTELSADDQPVPENFKPYETMRSPSWLRATSSQLLIAFNSITPLVKHPKPVALVALSSLSKSILSQAHLSLPNLRPLLLSFLLSLSSSPFEIVHETAKRDILDLVKPGAQASHEIVSCLIQSTTEHLSSLPYLLLLRDDLKLEHVSRQVGAVCNLGTDSGGGSITSLSTAIRSGVGGILGPTGHIEKWGWRLLNVLKFTEPSISTFFNQNMNSLKMLESQYSPADRLFFPEAVLTSITSRDTQSALEDMLRSLGSAGGEDCLFAVEWFLGIGARSENQSSAAAMWCACRILEGIAQITLEGPSSTSTSLRRGRRMETFARWMTKTISGLWHKQEDEIEMEDAQESGGTPSHVEDEDLPLVEFTTGVTKQETRFDITSRTPGPSLPPPDPQPGRTVLRKSFSLQLLCVAASILRSRFNVLLLDALYPLLHSLVQSDSHVALTAQSALQYIVGCTGYANPANLLLANFDYALDSISRRLSRRWLDVDAAKVLVILVRLVGKDVVERAGDVVEECFDRLDDFHGYEVVVEGLVEALNEVISVLSSSAEELPKDQDSSVHTKETVPDTEKIESFFSWLEREQGGPNAKGSEKEEFGPAPREAWGKEKDTEGDGNDTDKRAMETDDPLAEPPPTQTQELAKQIVSRSIYLLTHGSPSIRARILTLLSASVPILTDSTLLPSVHKAWPFILNRLSDKETFVISAAVGLIEALATHVGSFMTMRVWNDVWPRFKTMLEKLDSADTVSALTRRGGSLVGTESAYTHSHRLYRSMLRTMTASLSGEMEVRSRPAWEVLLAFRRFLHAGAHEELQSCARELYTAMGRHNEDAVWLIITSTASTPGVPHLKHLQQSKWDMQHNVQIILDSLQITGLR</sequence>
<evidence type="ECO:0000259" key="2">
    <source>
        <dbReference type="Pfam" id="PF24173"/>
    </source>
</evidence>
<proteinExistence type="predicted"/>
<dbReference type="InterPro" id="IPR049362">
    <property type="entry name" value="TTI1_rpt"/>
</dbReference>
<evidence type="ECO:0000259" key="3">
    <source>
        <dbReference type="Pfam" id="PF24181"/>
    </source>
</evidence>
<dbReference type="InterPro" id="IPR057566">
    <property type="entry name" value="TPR_TTI1_N"/>
</dbReference>
<dbReference type="InterPro" id="IPR016024">
    <property type="entry name" value="ARM-type_fold"/>
</dbReference>
<keyword evidence="5" id="KW-1185">Reference proteome</keyword>
<dbReference type="EMBL" id="KQ085935">
    <property type="protein sequence ID" value="KLO15049.1"/>
    <property type="molecule type" value="Genomic_DNA"/>
</dbReference>
<feature type="domain" description="TTI1 C-terminal TPR" evidence="3">
    <location>
        <begin position="918"/>
        <end position="1209"/>
    </location>
</feature>
<evidence type="ECO:0000313" key="5">
    <source>
        <dbReference type="Proteomes" id="UP000053477"/>
    </source>
</evidence>
<dbReference type="AlphaFoldDB" id="A0A0H2RTA5"/>
<dbReference type="OrthoDB" id="49511at2759"/>
<dbReference type="Pfam" id="PF21547">
    <property type="entry name" value="TTI1"/>
    <property type="match status" value="1"/>
</dbReference>
<feature type="compositionally biased region" description="Basic and acidic residues" evidence="1">
    <location>
        <begin position="983"/>
        <end position="1003"/>
    </location>
</feature>
<dbReference type="InterPro" id="IPR011989">
    <property type="entry name" value="ARM-like"/>
</dbReference>
<name>A0A0H2RTA5_9AGAM</name>
<dbReference type="InterPro" id="IPR057567">
    <property type="entry name" value="TPR_TTI1_C"/>
</dbReference>
<feature type="region of interest" description="Disordered" evidence="1">
    <location>
        <begin position="756"/>
        <end position="777"/>
    </location>
</feature>
<dbReference type="InParanoid" id="A0A0H2RTA5"/>
<dbReference type="FunCoup" id="A0A0H2RTA5">
    <property type="interactions" value="542"/>
</dbReference>
<gene>
    <name evidence="4" type="ORF">SCHPADRAFT_920409</name>
</gene>
<evidence type="ECO:0000313" key="4">
    <source>
        <dbReference type="EMBL" id="KLO15049.1"/>
    </source>
</evidence>
<feature type="region of interest" description="Disordered" evidence="1">
    <location>
        <begin position="36"/>
        <end position="57"/>
    </location>
</feature>
<dbReference type="InterPro" id="IPR052587">
    <property type="entry name" value="TELO2-interacting_protein_1"/>
</dbReference>
<dbReference type="GO" id="GO:0005737">
    <property type="term" value="C:cytoplasm"/>
    <property type="evidence" value="ECO:0007669"/>
    <property type="project" value="TreeGrafter"/>
</dbReference>
<dbReference type="Gene3D" id="1.25.10.10">
    <property type="entry name" value="Leucine-rich Repeat Variant"/>
    <property type="match status" value="1"/>
</dbReference>
<dbReference type="PANTHER" id="PTHR18460">
    <property type="entry name" value="TEL2 INTERACTING PROTEIN 1 TTI1 FAMILY MEMBER"/>
    <property type="match status" value="1"/>
</dbReference>
<feature type="domain" description="TTI1 N-terminal TPR" evidence="2">
    <location>
        <begin position="260"/>
        <end position="472"/>
    </location>
</feature>
<dbReference type="PANTHER" id="PTHR18460:SF3">
    <property type="entry name" value="TELO2-INTERACTING PROTEIN 1 HOMOLOG"/>
    <property type="match status" value="1"/>
</dbReference>
<feature type="region of interest" description="Disordered" evidence="1">
    <location>
        <begin position="963"/>
        <end position="1016"/>
    </location>
</feature>
<dbReference type="Pfam" id="PF24181">
    <property type="entry name" value="TPR_TTI1_C"/>
    <property type="match status" value="1"/>
</dbReference>
<organism evidence="4 5">
    <name type="scientific">Schizopora paradoxa</name>
    <dbReference type="NCBI Taxonomy" id="27342"/>
    <lineage>
        <taxon>Eukaryota</taxon>
        <taxon>Fungi</taxon>
        <taxon>Dikarya</taxon>
        <taxon>Basidiomycota</taxon>
        <taxon>Agaricomycotina</taxon>
        <taxon>Agaricomycetes</taxon>
        <taxon>Hymenochaetales</taxon>
        <taxon>Schizoporaceae</taxon>
        <taxon>Schizopora</taxon>
    </lineage>
</organism>
<dbReference type="SUPFAM" id="SSF48371">
    <property type="entry name" value="ARM repeat"/>
    <property type="match status" value="1"/>
</dbReference>